<dbReference type="EMBL" id="CABWLC010000018">
    <property type="protein sequence ID" value="VXA88111.1"/>
    <property type="molecule type" value="Genomic_DNA"/>
</dbReference>
<dbReference type="Proteomes" id="UP000439123">
    <property type="component" value="Unassembled WGS sequence"/>
</dbReference>
<evidence type="ECO:0000313" key="1">
    <source>
        <dbReference type="EMBL" id="VXA88111.1"/>
    </source>
</evidence>
<dbReference type="AlphaFoldDB" id="A0A653LAH9"/>
<accession>A0A653LAH9</accession>
<sequence length="67" mass="7211">MVAGASVGGGWPVTLPLAGALDLTCEFREKKRAVLSAPPNARKEKKPYGLKDKNLEANNRFLNQEGS</sequence>
<protein>
    <submittedName>
        <fullName evidence="1">Uncharacterized protein</fullName>
    </submittedName>
</protein>
<gene>
    <name evidence="1" type="ORF">AERO8C_50578</name>
</gene>
<evidence type="ECO:0000313" key="2">
    <source>
        <dbReference type="Proteomes" id="UP000439123"/>
    </source>
</evidence>
<organism evidence="1 2">
    <name type="scientific">Aeromonas veronii</name>
    <dbReference type="NCBI Taxonomy" id="654"/>
    <lineage>
        <taxon>Bacteria</taxon>
        <taxon>Pseudomonadati</taxon>
        <taxon>Pseudomonadota</taxon>
        <taxon>Gammaproteobacteria</taxon>
        <taxon>Aeromonadales</taxon>
        <taxon>Aeromonadaceae</taxon>
        <taxon>Aeromonas</taxon>
    </lineage>
</organism>
<name>A0A653LAH9_AERVE</name>
<proteinExistence type="predicted"/>
<reference evidence="1 2" key="1">
    <citation type="submission" date="2019-10" db="EMBL/GenBank/DDBJ databases">
        <authorList>
            <person name="Karimi E."/>
        </authorList>
    </citation>
    <scope>NUCLEOTIDE SEQUENCE [LARGE SCALE GENOMIC DNA]</scope>
    <source>
        <strain evidence="1">Aeromonas sp. 8C</strain>
    </source>
</reference>